<evidence type="ECO:0000256" key="5">
    <source>
        <dbReference type="ARBA" id="ARBA00022729"/>
    </source>
</evidence>
<feature type="signal peptide" evidence="10">
    <location>
        <begin position="1"/>
        <end position="19"/>
    </location>
</feature>
<keyword evidence="14" id="KW-1185">Reference proteome</keyword>
<dbReference type="InterPro" id="IPR002502">
    <property type="entry name" value="Amidase_domain"/>
</dbReference>
<evidence type="ECO:0000259" key="11">
    <source>
        <dbReference type="SMART" id="SM00644"/>
    </source>
</evidence>
<gene>
    <name evidence="13" type="ORF">HERILL_LOCUS12691</name>
</gene>
<dbReference type="GO" id="GO:0005576">
    <property type="term" value="C:extracellular region"/>
    <property type="evidence" value="ECO:0007669"/>
    <property type="project" value="UniProtKB-SubCell"/>
</dbReference>
<dbReference type="InterPro" id="IPR015510">
    <property type="entry name" value="PGRP"/>
</dbReference>
<keyword evidence="7 9" id="KW-1015">Disulfide bond</keyword>
<dbReference type="CDD" id="cd06583">
    <property type="entry name" value="PGRP"/>
    <property type="match status" value="1"/>
</dbReference>
<dbReference type="GO" id="GO:0042834">
    <property type="term" value="F:peptidoglycan binding"/>
    <property type="evidence" value="ECO:0007669"/>
    <property type="project" value="InterPro"/>
</dbReference>
<dbReference type="PANTHER" id="PTHR11022">
    <property type="entry name" value="PEPTIDOGLYCAN RECOGNITION PROTEIN"/>
    <property type="match status" value="1"/>
</dbReference>
<feature type="disulfide bond" evidence="9">
    <location>
        <begin position="23"/>
        <end position="146"/>
    </location>
</feature>
<evidence type="ECO:0000313" key="13">
    <source>
        <dbReference type="EMBL" id="CAD7090194.1"/>
    </source>
</evidence>
<proteinExistence type="inferred from homology"/>
<evidence type="ECO:0000256" key="2">
    <source>
        <dbReference type="ARBA" id="ARBA00007553"/>
    </source>
</evidence>
<dbReference type="GO" id="GO:0045087">
    <property type="term" value="P:innate immune response"/>
    <property type="evidence" value="ECO:0007669"/>
    <property type="project" value="UniProtKB-KW"/>
</dbReference>
<feature type="chain" id="PRO_5031325851" description="Peptidoglycan-recognition protein" evidence="10">
    <location>
        <begin position="20"/>
        <end position="189"/>
    </location>
</feature>
<evidence type="ECO:0000256" key="6">
    <source>
        <dbReference type="ARBA" id="ARBA00022859"/>
    </source>
</evidence>
<dbReference type="SMART" id="SM00701">
    <property type="entry name" value="PGRP"/>
    <property type="match status" value="1"/>
</dbReference>
<protein>
    <recommendedName>
        <fullName evidence="8">Peptidoglycan-recognition protein</fullName>
    </recommendedName>
</protein>
<dbReference type="FunFam" id="3.40.80.10:FF:000001">
    <property type="entry name" value="Peptidoglycan recognition protein 1"/>
    <property type="match status" value="1"/>
</dbReference>
<dbReference type="InterPro" id="IPR036505">
    <property type="entry name" value="Amidase/PGRP_sf"/>
</dbReference>
<evidence type="ECO:0000259" key="12">
    <source>
        <dbReference type="SMART" id="SM00701"/>
    </source>
</evidence>
<dbReference type="OMA" id="RFVVIHH"/>
<organism evidence="13 14">
    <name type="scientific">Hermetia illucens</name>
    <name type="common">Black soldier fly</name>
    <dbReference type="NCBI Taxonomy" id="343691"/>
    <lineage>
        <taxon>Eukaryota</taxon>
        <taxon>Metazoa</taxon>
        <taxon>Ecdysozoa</taxon>
        <taxon>Arthropoda</taxon>
        <taxon>Hexapoda</taxon>
        <taxon>Insecta</taxon>
        <taxon>Pterygota</taxon>
        <taxon>Neoptera</taxon>
        <taxon>Endopterygota</taxon>
        <taxon>Diptera</taxon>
        <taxon>Brachycera</taxon>
        <taxon>Stratiomyomorpha</taxon>
        <taxon>Stratiomyidae</taxon>
        <taxon>Hermetiinae</taxon>
        <taxon>Hermetia</taxon>
    </lineage>
</organism>
<name>A0A7R8V0W6_HERIL</name>
<dbReference type="EMBL" id="LR899013">
    <property type="protein sequence ID" value="CAD7090194.1"/>
    <property type="molecule type" value="Genomic_DNA"/>
</dbReference>
<dbReference type="SMART" id="SM00644">
    <property type="entry name" value="Ami_2"/>
    <property type="match status" value="1"/>
</dbReference>
<evidence type="ECO:0000256" key="4">
    <source>
        <dbReference type="ARBA" id="ARBA00022588"/>
    </source>
</evidence>
<dbReference type="PIRSF" id="PIRSF037945">
    <property type="entry name" value="PGRPs"/>
    <property type="match status" value="1"/>
</dbReference>
<reference evidence="13 14" key="1">
    <citation type="submission" date="2020-11" db="EMBL/GenBank/DDBJ databases">
        <authorList>
            <person name="Wallbank WR R."/>
            <person name="Pardo Diaz C."/>
            <person name="Kozak K."/>
            <person name="Martin S."/>
            <person name="Jiggins C."/>
            <person name="Moest M."/>
            <person name="Warren A I."/>
            <person name="Generalovic N T."/>
            <person name="Byers J.R.P. K."/>
            <person name="Montejo-Kovacevich G."/>
            <person name="Yen C E."/>
        </authorList>
    </citation>
    <scope>NUCLEOTIDE SEQUENCE [LARGE SCALE GENOMIC DNA]</scope>
</reference>
<feature type="disulfide bond" evidence="9">
    <location>
        <begin position="60"/>
        <end position="66"/>
    </location>
</feature>
<dbReference type="GO" id="GO:0009253">
    <property type="term" value="P:peptidoglycan catabolic process"/>
    <property type="evidence" value="ECO:0007669"/>
    <property type="project" value="InterPro"/>
</dbReference>
<feature type="domain" description="Peptidoglycan recognition protein family" evidence="12">
    <location>
        <begin position="24"/>
        <end position="166"/>
    </location>
</feature>
<dbReference type="Pfam" id="PF01510">
    <property type="entry name" value="Amidase_2"/>
    <property type="match status" value="1"/>
</dbReference>
<dbReference type="SUPFAM" id="SSF55846">
    <property type="entry name" value="N-acetylmuramoyl-L-alanine amidase-like"/>
    <property type="match status" value="1"/>
</dbReference>
<dbReference type="InterPro" id="IPR017331">
    <property type="entry name" value="Peptidoglycan_recognition"/>
</dbReference>
<evidence type="ECO:0000313" key="14">
    <source>
        <dbReference type="Proteomes" id="UP000594454"/>
    </source>
</evidence>
<evidence type="ECO:0000256" key="10">
    <source>
        <dbReference type="SAM" id="SignalP"/>
    </source>
</evidence>
<evidence type="ECO:0000256" key="8">
    <source>
        <dbReference type="PIRNR" id="PIRNR037945"/>
    </source>
</evidence>
<accession>A0A7R8V0W6</accession>
<keyword evidence="4 8" id="KW-0399">Innate immunity</keyword>
<dbReference type="GO" id="GO:0008270">
    <property type="term" value="F:zinc ion binding"/>
    <property type="evidence" value="ECO:0007669"/>
    <property type="project" value="InterPro"/>
</dbReference>
<comment type="similarity">
    <text evidence="2 8">Belongs to the N-acetylmuramoyl-L-alanine amidase 2 family.</text>
</comment>
<feature type="domain" description="N-acetylmuramoyl-L-alanine amidase" evidence="11">
    <location>
        <begin position="35"/>
        <end position="172"/>
    </location>
</feature>
<evidence type="ECO:0000256" key="3">
    <source>
        <dbReference type="ARBA" id="ARBA00022525"/>
    </source>
</evidence>
<sequence>MVSLRVMLVFCGALIICNANSNCPKIKTRSKWGGKTAISIEYQNIPVQYVIIHHTVTSKCGTFATCSQQVANIQHYHMHDLGWSDIGLNFLIGNDGNVYEGAGWNKVGAHTLGYNRKSIGIAFIGDFSDELPSEKALQAAKSLLACGVSNGYLARNYRLLGARQVISTESPGLELYGEIQDWDNWVPKP</sequence>
<dbReference type="GO" id="GO:0008745">
    <property type="term" value="F:N-acetylmuramoyl-L-alanine amidase activity"/>
    <property type="evidence" value="ECO:0007669"/>
    <property type="project" value="InterPro"/>
</dbReference>
<evidence type="ECO:0000256" key="9">
    <source>
        <dbReference type="PIRSR" id="PIRSR037945-1"/>
    </source>
</evidence>
<dbReference type="OrthoDB" id="10001926at2759"/>
<keyword evidence="5 10" id="KW-0732">Signal</keyword>
<keyword evidence="6 8" id="KW-0391">Immunity</keyword>
<dbReference type="AlphaFoldDB" id="A0A7R8V0W6"/>
<dbReference type="Gene3D" id="3.40.80.10">
    <property type="entry name" value="Peptidoglycan recognition protein-like"/>
    <property type="match status" value="1"/>
</dbReference>
<dbReference type="InParanoid" id="A0A7R8V0W6"/>
<comment type="subcellular location">
    <subcellularLocation>
        <location evidence="1">Secreted</location>
    </subcellularLocation>
</comment>
<evidence type="ECO:0000256" key="7">
    <source>
        <dbReference type="ARBA" id="ARBA00023157"/>
    </source>
</evidence>
<keyword evidence="3" id="KW-0964">Secreted</keyword>
<dbReference type="FunCoup" id="A0A7R8V0W6">
    <property type="interactions" value="138"/>
</dbReference>
<dbReference type="PANTHER" id="PTHR11022:SF74">
    <property type="entry name" value="PEPTIDOGLYCAN-RECOGNITION PROTEIN SA"/>
    <property type="match status" value="1"/>
</dbReference>
<evidence type="ECO:0000256" key="1">
    <source>
        <dbReference type="ARBA" id="ARBA00004613"/>
    </source>
</evidence>
<dbReference type="InterPro" id="IPR006619">
    <property type="entry name" value="PGRP_domain_met/bac"/>
</dbReference>
<dbReference type="Proteomes" id="UP000594454">
    <property type="component" value="Chromosome 5"/>
</dbReference>